<name>A0ACC2M5F9_PERAE</name>
<sequence>MVSDLCSQQQQLNSSLMRYPSAPSSLIENFINGNGDGCDDFSMFATFLSRGGRNFVSSHLYDNGEKTSAPSQSSSPQFMAPNHRSADDVAIESSCKNLMAMDSEHVMKSSSNCSNLNRHGSSPAGLFSHMDVENGYVVMGGMGDVKGGNSINGGATASTSRFNDQMSPLPRPMSRISEMGTEIIGPSSPDNGNLGNSNGNLRAYISGEYELPISSWEDSSLDNFTSLEGGGDTHGMSISCLNASEAQNGNVGNQASLIHQFSFPKTLSEMPAMEKILQFQDSLPCKIRAKRGCATHPRSIAERVRRTRISQRMRKLQELVPNMDKQTNTADMLDFAVDYIKDLQRQVKTLSDIRASCICLSKQKPYTDPVV</sequence>
<reference evidence="1 2" key="1">
    <citation type="journal article" date="2022" name="Hortic Res">
        <title>A haplotype resolved chromosomal level avocado genome allows analysis of novel avocado genes.</title>
        <authorList>
            <person name="Nath O."/>
            <person name="Fletcher S.J."/>
            <person name="Hayward A."/>
            <person name="Shaw L.M."/>
            <person name="Masouleh A.K."/>
            <person name="Furtado A."/>
            <person name="Henry R.J."/>
            <person name="Mitter N."/>
        </authorList>
    </citation>
    <scope>NUCLEOTIDE SEQUENCE [LARGE SCALE GENOMIC DNA]</scope>
    <source>
        <strain evidence="2">cv. Hass</strain>
    </source>
</reference>
<organism evidence="1 2">
    <name type="scientific">Persea americana</name>
    <name type="common">Avocado</name>
    <dbReference type="NCBI Taxonomy" id="3435"/>
    <lineage>
        <taxon>Eukaryota</taxon>
        <taxon>Viridiplantae</taxon>
        <taxon>Streptophyta</taxon>
        <taxon>Embryophyta</taxon>
        <taxon>Tracheophyta</taxon>
        <taxon>Spermatophyta</taxon>
        <taxon>Magnoliopsida</taxon>
        <taxon>Magnoliidae</taxon>
        <taxon>Laurales</taxon>
        <taxon>Lauraceae</taxon>
        <taxon>Persea</taxon>
    </lineage>
</organism>
<protein>
    <submittedName>
        <fullName evidence="1">Uncharacterized protein</fullName>
    </submittedName>
</protein>
<accession>A0ACC2M5F9</accession>
<gene>
    <name evidence="1" type="ORF">MRB53_017576</name>
</gene>
<dbReference type="EMBL" id="CM056813">
    <property type="protein sequence ID" value="KAJ8640882.1"/>
    <property type="molecule type" value="Genomic_DNA"/>
</dbReference>
<keyword evidence="2" id="KW-1185">Reference proteome</keyword>
<evidence type="ECO:0000313" key="1">
    <source>
        <dbReference type="EMBL" id="KAJ8640882.1"/>
    </source>
</evidence>
<dbReference type="Proteomes" id="UP001234297">
    <property type="component" value="Chromosome 5"/>
</dbReference>
<evidence type="ECO:0000313" key="2">
    <source>
        <dbReference type="Proteomes" id="UP001234297"/>
    </source>
</evidence>
<comment type="caution">
    <text evidence="1">The sequence shown here is derived from an EMBL/GenBank/DDBJ whole genome shotgun (WGS) entry which is preliminary data.</text>
</comment>
<proteinExistence type="predicted"/>